<name>A0AAV3ZFP5_9GAST</name>
<accession>A0AAV3ZFP5</accession>
<dbReference type="InterPro" id="IPR008906">
    <property type="entry name" value="HATC_C_dom"/>
</dbReference>
<dbReference type="PANTHER" id="PTHR47611">
    <property type="entry name" value="HAT DIMERISATION DOMAIN, C-TERMINAL"/>
    <property type="match status" value="1"/>
</dbReference>
<dbReference type="SUPFAM" id="SSF53098">
    <property type="entry name" value="Ribonuclease H-like"/>
    <property type="match status" value="1"/>
</dbReference>
<keyword evidence="3" id="KW-1185">Reference proteome</keyword>
<gene>
    <name evidence="2" type="ORF">PoB_002121600</name>
</gene>
<dbReference type="EMBL" id="BLXT01002468">
    <property type="protein sequence ID" value="GFN94710.1"/>
    <property type="molecule type" value="Genomic_DNA"/>
</dbReference>
<reference evidence="2 3" key="1">
    <citation type="journal article" date="2021" name="Elife">
        <title>Chloroplast acquisition without the gene transfer in kleptoplastic sea slugs, Plakobranchus ocellatus.</title>
        <authorList>
            <person name="Maeda T."/>
            <person name="Takahashi S."/>
            <person name="Yoshida T."/>
            <person name="Shimamura S."/>
            <person name="Takaki Y."/>
            <person name="Nagai Y."/>
            <person name="Toyoda A."/>
            <person name="Suzuki Y."/>
            <person name="Arimoto A."/>
            <person name="Ishii H."/>
            <person name="Satoh N."/>
            <person name="Nishiyama T."/>
            <person name="Hasebe M."/>
            <person name="Maruyama T."/>
            <person name="Minagawa J."/>
            <person name="Obokata J."/>
            <person name="Shigenobu S."/>
        </authorList>
    </citation>
    <scope>NUCLEOTIDE SEQUENCE [LARGE SCALE GENOMIC DNA]</scope>
</reference>
<dbReference type="InterPro" id="IPR012337">
    <property type="entry name" value="RNaseH-like_sf"/>
</dbReference>
<proteinExistence type="predicted"/>
<protein>
    <submittedName>
        <fullName evidence="2">Zinc finger bed domain-containing protein 1-like</fullName>
    </submittedName>
</protein>
<organism evidence="2 3">
    <name type="scientific">Plakobranchus ocellatus</name>
    <dbReference type="NCBI Taxonomy" id="259542"/>
    <lineage>
        <taxon>Eukaryota</taxon>
        <taxon>Metazoa</taxon>
        <taxon>Spiralia</taxon>
        <taxon>Lophotrochozoa</taxon>
        <taxon>Mollusca</taxon>
        <taxon>Gastropoda</taxon>
        <taxon>Heterobranchia</taxon>
        <taxon>Euthyneura</taxon>
        <taxon>Panpulmonata</taxon>
        <taxon>Sacoglossa</taxon>
        <taxon>Placobranchoidea</taxon>
        <taxon>Plakobranchidae</taxon>
        <taxon>Plakobranchus</taxon>
    </lineage>
</organism>
<feature type="domain" description="HAT C-terminal dimerisation" evidence="1">
    <location>
        <begin position="15"/>
        <end position="95"/>
    </location>
</feature>
<dbReference type="AlphaFoldDB" id="A0AAV3ZFP5"/>
<dbReference type="GO" id="GO:0046983">
    <property type="term" value="F:protein dimerization activity"/>
    <property type="evidence" value="ECO:0007669"/>
    <property type="project" value="InterPro"/>
</dbReference>
<evidence type="ECO:0000259" key="1">
    <source>
        <dbReference type="Pfam" id="PF05699"/>
    </source>
</evidence>
<dbReference type="Pfam" id="PF05699">
    <property type="entry name" value="Dimer_Tnp_hAT"/>
    <property type="match status" value="1"/>
</dbReference>
<dbReference type="PANTHER" id="PTHR47611:SF3">
    <property type="entry name" value="HAT C-TERMINAL DIMERISATION DOMAIN-CONTAINING PROTEIN"/>
    <property type="match status" value="1"/>
</dbReference>
<dbReference type="Proteomes" id="UP000735302">
    <property type="component" value="Unassembled WGS sequence"/>
</dbReference>
<evidence type="ECO:0000313" key="3">
    <source>
        <dbReference type="Proteomes" id="UP000735302"/>
    </source>
</evidence>
<sequence length="97" mass="11272">MRATSRPRGARPYLEMRRYNEESPLKRDADPLAWWRENEALLPKLQVLAKNYLCILATSVPPERLFSKAGELICDRRSCLKPDNVNMILFLNKNLKG</sequence>
<evidence type="ECO:0000313" key="2">
    <source>
        <dbReference type="EMBL" id="GFN94710.1"/>
    </source>
</evidence>
<comment type="caution">
    <text evidence="2">The sequence shown here is derived from an EMBL/GenBank/DDBJ whole genome shotgun (WGS) entry which is preliminary data.</text>
</comment>